<keyword evidence="1" id="KW-0472">Membrane</keyword>
<organism evidence="2 3">
    <name type="scientific">Mesorhizobium loti R88b</name>
    <dbReference type="NCBI Taxonomy" id="935548"/>
    <lineage>
        <taxon>Bacteria</taxon>
        <taxon>Pseudomonadati</taxon>
        <taxon>Pseudomonadota</taxon>
        <taxon>Alphaproteobacteria</taxon>
        <taxon>Hyphomicrobiales</taxon>
        <taxon>Phyllobacteriaceae</taxon>
        <taxon>Mesorhizobium</taxon>
    </lineage>
</organism>
<dbReference type="Proteomes" id="UP000503017">
    <property type="component" value="Chromosome"/>
</dbReference>
<evidence type="ECO:0000313" key="3">
    <source>
        <dbReference type="Proteomes" id="UP000503017"/>
    </source>
</evidence>
<feature type="transmembrane region" description="Helical" evidence="1">
    <location>
        <begin position="145"/>
        <end position="165"/>
    </location>
</feature>
<keyword evidence="1" id="KW-1133">Transmembrane helix</keyword>
<sequence>MSDEAPKVVPLRDLSLMALGRLDAFLLFVFYLASLGWAGYRLIPILVNADQGVLPELMIIEILSFSALVGSAIFYARKLYKAGINGTYDFSPDGMSVNRLSTIAYFIIRIPTAVVISIVLYGIWRISIDLAIQNDFSAGKTSSRYLFLVMGFFSGFSSGRIITYFETEGLRFATRPGETNGKR</sequence>
<dbReference type="EMBL" id="CP033367">
    <property type="protein sequence ID" value="QKD04264.1"/>
    <property type="molecule type" value="Genomic_DNA"/>
</dbReference>
<dbReference type="RefSeq" id="WP_155256222.1">
    <property type="nucleotide sequence ID" value="NZ_CP033367.1"/>
</dbReference>
<proteinExistence type="predicted"/>
<dbReference type="AlphaFoldDB" id="A0A6M7WW13"/>
<feature type="transmembrane region" description="Helical" evidence="1">
    <location>
        <begin position="55"/>
        <end position="76"/>
    </location>
</feature>
<keyword evidence="1" id="KW-0812">Transmembrane</keyword>
<feature type="transmembrane region" description="Helical" evidence="1">
    <location>
        <begin position="24"/>
        <end position="43"/>
    </location>
</feature>
<gene>
    <name evidence="2" type="ORF">EB235_24585</name>
</gene>
<evidence type="ECO:0000256" key="1">
    <source>
        <dbReference type="SAM" id="Phobius"/>
    </source>
</evidence>
<accession>A0A6M7WW13</accession>
<protein>
    <submittedName>
        <fullName evidence="2">Uncharacterized protein</fullName>
    </submittedName>
</protein>
<feature type="transmembrane region" description="Helical" evidence="1">
    <location>
        <begin position="103"/>
        <end position="124"/>
    </location>
</feature>
<reference evidence="2 3" key="1">
    <citation type="submission" date="2018-10" db="EMBL/GenBank/DDBJ databases">
        <authorList>
            <person name="Perry B.J."/>
            <person name="Sullivan J.T."/>
            <person name="Murphy R.J.T."/>
            <person name="Ramsay J.P."/>
            <person name="Ronson C.W."/>
        </authorList>
    </citation>
    <scope>NUCLEOTIDE SEQUENCE [LARGE SCALE GENOMIC DNA]</scope>
    <source>
        <strain evidence="2 3">R88b</strain>
    </source>
</reference>
<name>A0A6M7WW13_RHILI</name>
<evidence type="ECO:0000313" key="2">
    <source>
        <dbReference type="EMBL" id="QKD04264.1"/>
    </source>
</evidence>